<dbReference type="Gene3D" id="3.30.470.10">
    <property type="match status" value="1"/>
</dbReference>
<dbReference type="AlphaFoldDB" id="A0A1W2TRS4"/>
<accession>A0A1W2TRS4</accession>
<dbReference type="GO" id="GO:0016829">
    <property type="term" value="F:lyase activity"/>
    <property type="evidence" value="ECO:0007669"/>
    <property type="project" value="UniProtKB-KW"/>
</dbReference>
<evidence type="ECO:0000313" key="2">
    <source>
        <dbReference type="Proteomes" id="UP000054516"/>
    </source>
</evidence>
<dbReference type="Gene3D" id="3.20.10.10">
    <property type="entry name" value="D-amino Acid Aminotransferase, subunit A, domain 2"/>
    <property type="match status" value="1"/>
</dbReference>
<name>A0A1W2TRS4_ROSNE</name>
<dbReference type="InterPro" id="IPR043131">
    <property type="entry name" value="BCAT-like_N"/>
</dbReference>
<keyword evidence="1" id="KW-0456">Lyase</keyword>
<dbReference type="Proteomes" id="UP000054516">
    <property type="component" value="Unassembled WGS sequence"/>
</dbReference>
<dbReference type="STRING" id="77044.A0A1W2TRS4"/>
<dbReference type="SUPFAM" id="SSF56752">
    <property type="entry name" value="D-aminoacid aminotransferase-like PLP-dependent enzymes"/>
    <property type="match status" value="1"/>
</dbReference>
<organism evidence="1">
    <name type="scientific">Rosellinia necatrix</name>
    <name type="common">White root-rot fungus</name>
    <dbReference type="NCBI Taxonomy" id="77044"/>
    <lineage>
        <taxon>Eukaryota</taxon>
        <taxon>Fungi</taxon>
        <taxon>Dikarya</taxon>
        <taxon>Ascomycota</taxon>
        <taxon>Pezizomycotina</taxon>
        <taxon>Sordariomycetes</taxon>
        <taxon>Xylariomycetidae</taxon>
        <taxon>Xylariales</taxon>
        <taxon>Xylariaceae</taxon>
        <taxon>Rosellinia</taxon>
    </lineage>
</organism>
<dbReference type="Pfam" id="PF01063">
    <property type="entry name" value="Aminotran_4"/>
    <property type="match status" value="1"/>
</dbReference>
<dbReference type="InterPro" id="IPR043132">
    <property type="entry name" value="BCAT-like_C"/>
</dbReference>
<dbReference type="InterPro" id="IPR036038">
    <property type="entry name" value="Aminotransferase-like"/>
</dbReference>
<gene>
    <name evidence="1" type="ORF">SAMD00023353_5300410</name>
</gene>
<keyword evidence="2" id="KW-1185">Reference proteome</keyword>
<dbReference type="InterPro" id="IPR001544">
    <property type="entry name" value="Aminotrans_IV"/>
</dbReference>
<proteinExistence type="predicted"/>
<evidence type="ECO:0000313" key="1">
    <source>
        <dbReference type="EMBL" id="GAP91202.2"/>
    </source>
</evidence>
<dbReference type="EMBL" id="DF977498">
    <property type="protein sequence ID" value="GAP91202.2"/>
    <property type="molecule type" value="Genomic_DNA"/>
</dbReference>
<dbReference type="OrthoDB" id="5288718at2759"/>
<protein>
    <submittedName>
        <fullName evidence="1">Putative aminodeoxychorismate lyase</fullName>
    </submittedName>
</protein>
<reference evidence="1" key="1">
    <citation type="submission" date="2016-03" db="EMBL/GenBank/DDBJ databases">
        <title>Draft genome sequence of Rosellinia necatrix.</title>
        <authorList>
            <person name="Kanematsu S."/>
        </authorList>
    </citation>
    <scope>NUCLEOTIDE SEQUENCE [LARGE SCALE GENOMIC DNA]</scope>
    <source>
        <strain evidence="1">W97</strain>
    </source>
</reference>
<sequence length="276" mass="29914">MDDLQLFTTIRCDPALLDLPEQLRAGAGWNSEPSPFYMLDLHRDRMLRAAEHWEWEAAARRLEGEAGLAALEAVLRADVPGVAAGSPRRAKILLDRAGALRVEGGATPAVPVGNLFPARLPAPGAAGDSGGLGGLLERDFGFEVVVDRQATAKSALTHFKTTHRPMYDEARRRAGIVDPAEKREVLLVNGDDGSVMEGSITTPYFWRGGVWVTPPIPAVFDMTRGSGGNYGTTRRWALERDLVVEGIVHVNSLVDGEECWISNGLKGFVHGKVKLL</sequence>
<dbReference type="OMA" id="VWLSNGV"/>